<dbReference type="EMBL" id="NEVS01000001">
    <property type="protein sequence ID" value="OZI67232.1"/>
    <property type="molecule type" value="Genomic_DNA"/>
</dbReference>
<dbReference type="InterPro" id="IPR005493">
    <property type="entry name" value="RraA/RraA-like"/>
</dbReference>
<dbReference type="PANTHER" id="PTHR33254">
    <property type="entry name" value="4-HYDROXY-4-METHYL-2-OXOGLUTARATE ALDOLASE 3-RELATED"/>
    <property type="match status" value="1"/>
</dbReference>
<feature type="binding site" evidence="5">
    <location>
        <position position="119"/>
    </location>
    <ligand>
        <name>Mg(2+)</name>
        <dbReference type="ChEBI" id="CHEBI:18420"/>
    </ligand>
</feature>
<dbReference type="GO" id="GO:0046872">
    <property type="term" value="F:metal ion binding"/>
    <property type="evidence" value="ECO:0007669"/>
    <property type="project" value="UniProtKB-KW"/>
</dbReference>
<evidence type="ECO:0000256" key="5">
    <source>
        <dbReference type="PIRSR" id="PIRSR605493-1"/>
    </source>
</evidence>
<dbReference type="NCBIfam" id="NF004850">
    <property type="entry name" value="PRK06201.1"/>
    <property type="match status" value="1"/>
</dbReference>
<dbReference type="AlphaFoldDB" id="A0A261V0V7"/>
<evidence type="ECO:0000256" key="3">
    <source>
        <dbReference type="ARBA" id="ARBA00029596"/>
    </source>
</evidence>
<sequence length="223" mass="23292">MIGFAIHPRQRAVSADVAAKFVGMPVANLSDCMSRMTAGGPRLRPMHDGTYMAGPALTVRSRPGDNLMVHKALDVAAPGDVIVVDAGGDLTNAIIGEIMATYAKSRKLGGIVINGSIRDAGALRRSDFPVYAAGITHRGPYKDGPGEINCTIALDGMTIEPGDLILGDEDGLLCIPYADVEAVYEAGKAKNAAEEKTFANIAAGTHDTSWVDARLKALGCLKG</sequence>
<accession>A0A261V0V7</accession>
<name>A0A261V0V7_9BORD</name>
<evidence type="ECO:0000256" key="2">
    <source>
        <dbReference type="ARBA" id="ARBA00016549"/>
    </source>
</evidence>
<comment type="caution">
    <text evidence="6">The sequence shown here is derived from an EMBL/GenBank/DDBJ whole genome shotgun (WGS) entry which is preliminary data.</text>
</comment>
<feature type="binding site" evidence="5">
    <location>
        <begin position="96"/>
        <end position="99"/>
    </location>
    <ligand>
        <name>substrate</name>
    </ligand>
</feature>
<organism evidence="6 7">
    <name type="scientific">Bordetella genomosp. 11</name>
    <dbReference type="NCBI Taxonomy" id="1416808"/>
    <lineage>
        <taxon>Bacteria</taxon>
        <taxon>Pseudomonadati</taxon>
        <taxon>Pseudomonadota</taxon>
        <taxon>Betaproteobacteria</taxon>
        <taxon>Burkholderiales</taxon>
        <taxon>Alcaligenaceae</taxon>
        <taxon>Bordetella</taxon>
    </lineage>
</organism>
<keyword evidence="7" id="KW-1185">Reference proteome</keyword>
<dbReference type="GO" id="GO:0032259">
    <property type="term" value="P:methylation"/>
    <property type="evidence" value="ECO:0007669"/>
    <property type="project" value="UniProtKB-KW"/>
</dbReference>
<proteinExistence type="predicted"/>
<dbReference type="GO" id="GO:0008168">
    <property type="term" value="F:methyltransferase activity"/>
    <property type="evidence" value="ECO:0007669"/>
    <property type="project" value="UniProtKB-KW"/>
</dbReference>
<comment type="cofactor">
    <cofactor evidence="5">
        <name>Mg(2+)</name>
        <dbReference type="ChEBI" id="CHEBI:18420"/>
    </cofactor>
</comment>
<evidence type="ECO:0000256" key="1">
    <source>
        <dbReference type="ARBA" id="ARBA00001968"/>
    </source>
</evidence>
<evidence type="ECO:0000313" key="7">
    <source>
        <dbReference type="Proteomes" id="UP000215767"/>
    </source>
</evidence>
<protein>
    <recommendedName>
        <fullName evidence="2">Putative 4-hydroxy-4-methyl-2-oxoglutarate aldolase</fullName>
    </recommendedName>
    <alternativeName>
        <fullName evidence="3">Regulator of ribonuclease activity homolog</fullName>
    </alternativeName>
    <alternativeName>
        <fullName evidence="4">RraA-like protein</fullName>
    </alternativeName>
</protein>
<keyword evidence="5" id="KW-0479">Metal-binding</keyword>
<gene>
    <name evidence="6" type="ORF">CAL28_06000</name>
</gene>
<dbReference type="Proteomes" id="UP000215767">
    <property type="component" value="Unassembled WGS sequence"/>
</dbReference>
<dbReference type="InterPro" id="IPR036704">
    <property type="entry name" value="RraA/RraA-like_sf"/>
</dbReference>
<comment type="cofactor">
    <cofactor evidence="1">
        <name>a divalent metal cation</name>
        <dbReference type="ChEBI" id="CHEBI:60240"/>
    </cofactor>
</comment>
<keyword evidence="5" id="KW-0460">Magnesium</keyword>
<dbReference type="Pfam" id="PF03737">
    <property type="entry name" value="RraA-like"/>
    <property type="match status" value="1"/>
</dbReference>
<dbReference type="PANTHER" id="PTHR33254:SF4">
    <property type="entry name" value="4-HYDROXY-4-METHYL-2-OXOGLUTARATE ALDOLASE 3-RELATED"/>
    <property type="match status" value="1"/>
</dbReference>
<feature type="binding site" evidence="5">
    <location>
        <position position="118"/>
    </location>
    <ligand>
        <name>substrate</name>
    </ligand>
</feature>
<dbReference type="CDD" id="cd16841">
    <property type="entry name" value="RraA_family"/>
    <property type="match status" value="1"/>
</dbReference>
<evidence type="ECO:0000256" key="4">
    <source>
        <dbReference type="ARBA" id="ARBA00030169"/>
    </source>
</evidence>
<dbReference type="SUPFAM" id="SSF89562">
    <property type="entry name" value="RraA-like"/>
    <property type="match status" value="1"/>
</dbReference>
<dbReference type="Gene3D" id="3.50.30.40">
    <property type="entry name" value="Ribonuclease E inhibitor RraA/RraA-like"/>
    <property type="match status" value="1"/>
</dbReference>
<keyword evidence="6" id="KW-0489">Methyltransferase</keyword>
<dbReference type="OrthoDB" id="8717144at2"/>
<evidence type="ECO:0000313" key="6">
    <source>
        <dbReference type="EMBL" id="OZI67232.1"/>
    </source>
</evidence>
<reference evidence="7" key="1">
    <citation type="submission" date="2017-05" db="EMBL/GenBank/DDBJ databases">
        <title>Complete and WGS of Bordetella genogroups.</title>
        <authorList>
            <person name="Spilker T."/>
            <person name="Lipuma J."/>
        </authorList>
    </citation>
    <scope>NUCLEOTIDE SEQUENCE [LARGE SCALE GENOMIC DNA]</scope>
    <source>
        <strain evidence="7">AU8856</strain>
    </source>
</reference>
<keyword evidence="6" id="KW-0808">Transferase</keyword>
<dbReference type="RefSeq" id="WP_094840425.1">
    <property type="nucleotide sequence ID" value="NZ_NEVS01000001.1"/>
</dbReference>